<dbReference type="Pfam" id="PF06210">
    <property type="entry name" value="DUF1003"/>
    <property type="match status" value="1"/>
</dbReference>
<sequence length="172" mass="18844">MSTINAVDPVPADTSEQSAHERHFGGHQHLHGAFGDDPFGALAERIALFFGTPTYIMVQTAIVIVWVGLNAVGVAFAWDLYPFVFLNLAFSLQAAYAAPLILLAQTRSAEREKHAEKAAADHRDEVANQHSKLIEENTHLTKDTQALTNEVKALTEEIKTLTEKVSSALNRP</sequence>
<proteinExistence type="predicted"/>
<dbReference type="EMBL" id="CAFBLU010000036">
    <property type="protein sequence ID" value="CAB4881325.1"/>
    <property type="molecule type" value="Genomic_DNA"/>
</dbReference>
<keyword evidence="3" id="KW-1133">Transmembrane helix</keyword>
<dbReference type="PANTHER" id="PTHR41386">
    <property type="entry name" value="INTEGRAL MEMBRANE PROTEIN-RELATED"/>
    <property type="match status" value="1"/>
</dbReference>
<feature type="coiled-coil region" evidence="1">
    <location>
        <begin position="137"/>
        <end position="171"/>
    </location>
</feature>
<gene>
    <name evidence="4" type="ORF">UFOPK3444_01457</name>
</gene>
<reference evidence="4" key="1">
    <citation type="submission" date="2020-05" db="EMBL/GenBank/DDBJ databases">
        <authorList>
            <person name="Chiriac C."/>
            <person name="Salcher M."/>
            <person name="Ghai R."/>
            <person name="Kavagutti S V."/>
        </authorList>
    </citation>
    <scope>NUCLEOTIDE SEQUENCE</scope>
</reference>
<dbReference type="InterPro" id="IPR010406">
    <property type="entry name" value="DUF1003"/>
</dbReference>
<name>A0A6J7EJ03_9ZZZZ</name>
<keyword evidence="3" id="KW-0812">Transmembrane</keyword>
<dbReference type="AlphaFoldDB" id="A0A6J7EJ03"/>
<keyword evidence="1" id="KW-0175">Coiled coil</keyword>
<organism evidence="4">
    <name type="scientific">freshwater metagenome</name>
    <dbReference type="NCBI Taxonomy" id="449393"/>
    <lineage>
        <taxon>unclassified sequences</taxon>
        <taxon>metagenomes</taxon>
        <taxon>ecological metagenomes</taxon>
    </lineage>
</organism>
<feature type="region of interest" description="Disordered" evidence="2">
    <location>
        <begin position="1"/>
        <end position="22"/>
    </location>
</feature>
<dbReference type="PANTHER" id="PTHR41386:SF1">
    <property type="entry name" value="MEMBRANE PROTEIN"/>
    <property type="match status" value="1"/>
</dbReference>
<protein>
    <submittedName>
        <fullName evidence="4">Unannotated protein</fullName>
    </submittedName>
</protein>
<feature type="transmembrane region" description="Helical" evidence="3">
    <location>
        <begin position="84"/>
        <end position="104"/>
    </location>
</feature>
<evidence type="ECO:0000256" key="1">
    <source>
        <dbReference type="SAM" id="Coils"/>
    </source>
</evidence>
<keyword evidence="3" id="KW-0472">Membrane</keyword>
<evidence type="ECO:0000256" key="2">
    <source>
        <dbReference type="SAM" id="MobiDB-lite"/>
    </source>
</evidence>
<evidence type="ECO:0000256" key="3">
    <source>
        <dbReference type="SAM" id="Phobius"/>
    </source>
</evidence>
<accession>A0A6J7EJ03</accession>
<feature type="transmembrane region" description="Helical" evidence="3">
    <location>
        <begin position="55"/>
        <end position="78"/>
    </location>
</feature>
<evidence type="ECO:0000313" key="4">
    <source>
        <dbReference type="EMBL" id="CAB4881325.1"/>
    </source>
</evidence>